<evidence type="ECO:0000313" key="1">
    <source>
        <dbReference type="EMBL" id="ADD43266.1"/>
    </source>
</evidence>
<dbReference type="HOGENOM" id="CLU_151275_0_0_11"/>
<proteinExistence type="predicted"/>
<keyword evidence="2" id="KW-1185">Reference proteome</keyword>
<dbReference type="EMBL" id="CP001778">
    <property type="protein sequence ID" value="ADD43266.1"/>
    <property type="molecule type" value="Genomic_DNA"/>
</dbReference>
<sequence length="114" mass="12978">MSNLNLTTGGVWRLLRGDQEIARLRVTETDIPWINANVETLPGFEDFRPLFAEQQRAADKEDWEQADACYAQVRGALTMTFPDDGPVAEFMLHIHDDGTAGWRWLDELFDAVNP</sequence>
<gene>
    <name evidence="1" type="ordered locus">Snas_3606</name>
</gene>
<dbReference type="OrthoDB" id="3394546at2"/>
<dbReference type="AlphaFoldDB" id="D3PWP4"/>
<protein>
    <submittedName>
        <fullName evidence="1">Uncharacterized protein</fullName>
    </submittedName>
</protein>
<reference evidence="1 2" key="1">
    <citation type="journal article" date="2009" name="Stand. Genomic Sci.">
        <title>Complete genome sequence of Stackebrandtia nassauensis type strain (LLR-40K-21).</title>
        <authorList>
            <person name="Munk C."/>
            <person name="Lapidus A."/>
            <person name="Copeland A."/>
            <person name="Jando M."/>
            <person name="Mayilraj S."/>
            <person name="Glavina Del Rio T."/>
            <person name="Nolan M."/>
            <person name="Chen F."/>
            <person name="Lucas S."/>
            <person name="Tice H."/>
            <person name="Cheng J.F."/>
            <person name="Han C."/>
            <person name="Detter J.C."/>
            <person name="Bruce D."/>
            <person name="Goodwin L."/>
            <person name="Chain P."/>
            <person name="Pitluck S."/>
            <person name="Goker M."/>
            <person name="Ovchinikova G."/>
            <person name="Pati A."/>
            <person name="Ivanova N."/>
            <person name="Mavromatis K."/>
            <person name="Chen A."/>
            <person name="Palaniappan K."/>
            <person name="Land M."/>
            <person name="Hauser L."/>
            <person name="Chang Y.J."/>
            <person name="Jeffries C.D."/>
            <person name="Bristow J."/>
            <person name="Eisen J.A."/>
            <person name="Markowitz V."/>
            <person name="Hugenholtz P."/>
            <person name="Kyrpides N.C."/>
            <person name="Klenk H.P."/>
        </authorList>
    </citation>
    <scope>NUCLEOTIDE SEQUENCE [LARGE SCALE GENOMIC DNA]</scope>
    <source>
        <strain evidence="2">DSM 44728 / CIP 108903 / NRRL B-16338 / NBRC 102104 / LLR-40K-21</strain>
    </source>
</reference>
<evidence type="ECO:0000313" key="2">
    <source>
        <dbReference type="Proteomes" id="UP000000844"/>
    </source>
</evidence>
<dbReference type="eggNOG" id="ENOG5033YYY">
    <property type="taxonomic scope" value="Bacteria"/>
</dbReference>
<organism evidence="1 2">
    <name type="scientific">Stackebrandtia nassauensis (strain DSM 44728 / CIP 108903 / NRRL B-16338 / NBRC 102104 / LLR-40K-21)</name>
    <dbReference type="NCBI Taxonomy" id="446470"/>
    <lineage>
        <taxon>Bacteria</taxon>
        <taxon>Bacillati</taxon>
        <taxon>Actinomycetota</taxon>
        <taxon>Actinomycetes</taxon>
        <taxon>Glycomycetales</taxon>
        <taxon>Glycomycetaceae</taxon>
        <taxon>Stackebrandtia</taxon>
    </lineage>
</organism>
<name>D3PWP4_STANL</name>
<accession>D3PWP4</accession>
<dbReference type="KEGG" id="sna:Snas_3606"/>
<dbReference type="Proteomes" id="UP000000844">
    <property type="component" value="Chromosome"/>
</dbReference>
<dbReference type="RefSeq" id="WP_013018837.1">
    <property type="nucleotide sequence ID" value="NC_013947.1"/>
</dbReference>